<dbReference type="InterPro" id="IPR011066">
    <property type="entry name" value="MscS_channel_C_sf"/>
</dbReference>
<dbReference type="AlphaFoldDB" id="A0A9X2EJL3"/>
<dbReference type="Gene3D" id="1.10.287.1260">
    <property type="match status" value="1"/>
</dbReference>
<dbReference type="Pfam" id="PF21082">
    <property type="entry name" value="MS_channel_3rd"/>
    <property type="match status" value="1"/>
</dbReference>
<dbReference type="GO" id="GO:0008381">
    <property type="term" value="F:mechanosensitive monoatomic ion channel activity"/>
    <property type="evidence" value="ECO:0007669"/>
    <property type="project" value="UniProtKB-ARBA"/>
</dbReference>
<dbReference type="InterPro" id="IPR049278">
    <property type="entry name" value="MS_channel_C"/>
</dbReference>
<dbReference type="PANTHER" id="PTHR30566">
    <property type="entry name" value="YNAI-RELATED MECHANOSENSITIVE ION CHANNEL"/>
    <property type="match status" value="1"/>
</dbReference>
<feature type="transmembrane region" description="Helical" evidence="8">
    <location>
        <begin position="78"/>
        <end position="100"/>
    </location>
</feature>
<dbReference type="InterPro" id="IPR023408">
    <property type="entry name" value="MscS_beta-dom_sf"/>
</dbReference>
<evidence type="ECO:0000313" key="13">
    <source>
        <dbReference type="Proteomes" id="UP001155128"/>
    </source>
</evidence>
<feature type="domain" description="Mechanosensitive ion channel MscS" evidence="9">
    <location>
        <begin position="208"/>
        <end position="275"/>
    </location>
</feature>
<comment type="caution">
    <text evidence="12">The sequence shown here is derived from an EMBL/GenBank/DDBJ whole genome shotgun (WGS) entry which is preliminary data.</text>
</comment>
<dbReference type="PANTHER" id="PTHR30566:SF25">
    <property type="entry name" value="INNER MEMBRANE PROTEIN"/>
    <property type="match status" value="1"/>
</dbReference>
<comment type="similarity">
    <text evidence="2">Belongs to the MscS (TC 1.A.23) family.</text>
</comment>
<feature type="domain" description="Mechanosensitive ion channel MscS C-terminal" evidence="10">
    <location>
        <begin position="284"/>
        <end position="368"/>
    </location>
</feature>
<dbReference type="GO" id="GO:0005886">
    <property type="term" value="C:plasma membrane"/>
    <property type="evidence" value="ECO:0007669"/>
    <property type="project" value="UniProtKB-SubCell"/>
</dbReference>
<evidence type="ECO:0000256" key="1">
    <source>
        <dbReference type="ARBA" id="ARBA00004651"/>
    </source>
</evidence>
<reference evidence="12" key="1">
    <citation type="submission" date="2022-06" db="EMBL/GenBank/DDBJ databases">
        <title>Sphingomicrobium sedimins sp. nov., a marine bacterium isolated from tidal flat.</title>
        <authorList>
            <person name="Kim C.-H."/>
            <person name="Yoo Y."/>
            <person name="Kim J.-J."/>
        </authorList>
    </citation>
    <scope>NUCLEOTIDE SEQUENCE</scope>
    <source>
        <strain evidence="12">GRR-S6-50</strain>
    </source>
</reference>
<keyword evidence="5 8" id="KW-1133">Transmembrane helix</keyword>
<evidence type="ECO:0000256" key="7">
    <source>
        <dbReference type="SAM" id="MobiDB-lite"/>
    </source>
</evidence>
<evidence type="ECO:0000256" key="3">
    <source>
        <dbReference type="ARBA" id="ARBA00022475"/>
    </source>
</evidence>
<sequence>MSAENSISDVVADVTDPAAVEQTVEAIEAPVVSTLDWFAANWEGLLVGSLIAIGLTGLMLILRSVGRAHRKRTQDRTSWTGIIAGVFAKTTILFMLILAFDVVVNQTEVPRFIDRFFDTALVIAITLQAAIWVRELVLGVVKSRAALEEDDPDSTIGNALSIIRVLVNVAVFAIAALIILSNLGVNVLPLITGLGIGGIAIGLAAQGIFEDLFAALSIVFDRPFRRGDTINYGGAAGTFGTVEKIGLKTTRLRAVSGEQVIIGNTQLLGQEVTNIALAERRRMEIPFGVIYQTSPEKLSQIKAIVESTILDNEAIQPVRTICTGFGDSSIDFIFIYDHYSTDYDEIVGTKSRILIEITRLFSEHGIEFAYPTQTTFTSAPDGTMIMPYPEGFGAMFADAGDNDTKVVAAPDAKVTVTPKSKPDDIAAEAPGSSDVGPGGGEGGDE</sequence>
<evidence type="ECO:0000256" key="2">
    <source>
        <dbReference type="ARBA" id="ARBA00008017"/>
    </source>
</evidence>
<organism evidence="12 13">
    <name type="scientific">Sphingomicrobium sediminis</name>
    <dbReference type="NCBI Taxonomy" id="2950949"/>
    <lineage>
        <taxon>Bacteria</taxon>
        <taxon>Pseudomonadati</taxon>
        <taxon>Pseudomonadota</taxon>
        <taxon>Alphaproteobacteria</taxon>
        <taxon>Sphingomonadales</taxon>
        <taxon>Sphingomonadaceae</taxon>
        <taxon>Sphingomicrobium</taxon>
    </lineage>
</organism>
<dbReference type="EMBL" id="JAMSHT010000001">
    <property type="protein sequence ID" value="MCM8556472.1"/>
    <property type="molecule type" value="Genomic_DNA"/>
</dbReference>
<gene>
    <name evidence="12" type="ORF">NDO55_01390</name>
</gene>
<dbReference type="InterPro" id="IPR006685">
    <property type="entry name" value="MscS_channel_2nd"/>
</dbReference>
<feature type="compositionally biased region" description="Gly residues" evidence="7">
    <location>
        <begin position="436"/>
        <end position="445"/>
    </location>
</feature>
<feature type="transmembrane region" description="Helical" evidence="8">
    <location>
        <begin position="187"/>
        <end position="209"/>
    </location>
</feature>
<evidence type="ECO:0000256" key="6">
    <source>
        <dbReference type="ARBA" id="ARBA00023136"/>
    </source>
</evidence>
<feature type="transmembrane region" description="Helical" evidence="8">
    <location>
        <begin position="45"/>
        <end position="66"/>
    </location>
</feature>
<evidence type="ECO:0000256" key="5">
    <source>
        <dbReference type="ARBA" id="ARBA00022989"/>
    </source>
</evidence>
<dbReference type="InterPro" id="IPR049142">
    <property type="entry name" value="MS_channel_1st"/>
</dbReference>
<keyword evidence="13" id="KW-1185">Reference proteome</keyword>
<dbReference type="InterPro" id="IPR010920">
    <property type="entry name" value="LSM_dom_sf"/>
</dbReference>
<dbReference type="Gene3D" id="2.30.30.60">
    <property type="match status" value="1"/>
</dbReference>
<dbReference type="Pfam" id="PF21088">
    <property type="entry name" value="MS_channel_1st"/>
    <property type="match status" value="1"/>
</dbReference>
<dbReference type="Pfam" id="PF00924">
    <property type="entry name" value="MS_channel_2nd"/>
    <property type="match status" value="1"/>
</dbReference>
<evidence type="ECO:0000256" key="8">
    <source>
        <dbReference type="SAM" id="Phobius"/>
    </source>
</evidence>
<dbReference type="Proteomes" id="UP001155128">
    <property type="component" value="Unassembled WGS sequence"/>
</dbReference>
<evidence type="ECO:0000256" key="4">
    <source>
        <dbReference type="ARBA" id="ARBA00022692"/>
    </source>
</evidence>
<feature type="region of interest" description="Disordered" evidence="7">
    <location>
        <begin position="415"/>
        <end position="445"/>
    </location>
</feature>
<dbReference type="Gene3D" id="3.30.70.100">
    <property type="match status" value="1"/>
</dbReference>
<evidence type="ECO:0000259" key="10">
    <source>
        <dbReference type="Pfam" id="PF21082"/>
    </source>
</evidence>
<evidence type="ECO:0000313" key="12">
    <source>
        <dbReference type="EMBL" id="MCM8556472.1"/>
    </source>
</evidence>
<feature type="transmembrane region" description="Helical" evidence="8">
    <location>
        <begin position="162"/>
        <end position="181"/>
    </location>
</feature>
<feature type="domain" description="Mechanosensitive ion channel transmembrane helices 2/3" evidence="11">
    <location>
        <begin position="166"/>
        <end position="206"/>
    </location>
</feature>
<dbReference type="SUPFAM" id="SSF50182">
    <property type="entry name" value="Sm-like ribonucleoproteins"/>
    <property type="match status" value="1"/>
</dbReference>
<protein>
    <submittedName>
        <fullName evidence="12">Mechanosensitive ion channel family protein</fullName>
    </submittedName>
</protein>
<proteinExistence type="inferred from homology"/>
<name>A0A9X2EJL3_9SPHN</name>
<dbReference type="SUPFAM" id="SSF82861">
    <property type="entry name" value="Mechanosensitive channel protein MscS (YggB), transmembrane region"/>
    <property type="match status" value="1"/>
</dbReference>
<keyword evidence="6 8" id="KW-0472">Membrane</keyword>
<accession>A0A9X2EJL3</accession>
<keyword evidence="4 8" id="KW-0812">Transmembrane</keyword>
<evidence type="ECO:0000259" key="9">
    <source>
        <dbReference type="Pfam" id="PF00924"/>
    </source>
</evidence>
<keyword evidence="3" id="KW-1003">Cell membrane</keyword>
<dbReference type="InterPro" id="IPR011014">
    <property type="entry name" value="MscS_channel_TM-2"/>
</dbReference>
<evidence type="ECO:0000259" key="11">
    <source>
        <dbReference type="Pfam" id="PF21088"/>
    </source>
</evidence>
<dbReference type="RefSeq" id="WP_252111703.1">
    <property type="nucleotide sequence ID" value="NZ_JAMSHT010000001.1"/>
</dbReference>
<dbReference type="SUPFAM" id="SSF82689">
    <property type="entry name" value="Mechanosensitive channel protein MscS (YggB), C-terminal domain"/>
    <property type="match status" value="1"/>
</dbReference>
<comment type="subcellular location">
    <subcellularLocation>
        <location evidence="1">Cell membrane</location>
        <topology evidence="1">Multi-pass membrane protein</topology>
    </subcellularLocation>
</comment>